<dbReference type="Gene3D" id="3.40.390.10">
    <property type="entry name" value="Collagenase (Catalytic Domain)"/>
    <property type="match status" value="1"/>
</dbReference>
<accession>A0A9D7SAG6</accession>
<dbReference type="InterPro" id="IPR026444">
    <property type="entry name" value="Secre_tail"/>
</dbReference>
<dbReference type="PANTHER" id="PTHR47466:SF1">
    <property type="entry name" value="METALLOPROTEASE MEP1 (AFU_ORTHOLOGUE AFUA_1G07730)-RELATED"/>
    <property type="match status" value="1"/>
</dbReference>
<comment type="similarity">
    <text evidence="1">Belongs to the peptidase M43B family.</text>
</comment>
<dbReference type="GO" id="GO:0046872">
    <property type="term" value="F:metal ion binding"/>
    <property type="evidence" value="ECO:0007669"/>
    <property type="project" value="UniProtKB-KW"/>
</dbReference>
<keyword evidence="2" id="KW-0645">Protease</keyword>
<evidence type="ECO:0000256" key="6">
    <source>
        <dbReference type="ARBA" id="ARBA00022833"/>
    </source>
</evidence>
<dbReference type="AlphaFoldDB" id="A0A9D7SAG6"/>
<evidence type="ECO:0000256" key="7">
    <source>
        <dbReference type="ARBA" id="ARBA00023049"/>
    </source>
</evidence>
<dbReference type="GO" id="GO:0006508">
    <property type="term" value="P:proteolysis"/>
    <property type="evidence" value="ECO:0007669"/>
    <property type="project" value="UniProtKB-KW"/>
</dbReference>
<evidence type="ECO:0000256" key="8">
    <source>
        <dbReference type="ARBA" id="ARBA00023157"/>
    </source>
</evidence>
<keyword evidence="7" id="KW-0482">Metalloprotease</keyword>
<comment type="caution">
    <text evidence="10">The sequence shown here is derived from an EMBL/GenBank/DDBJ whole genome shotgun (WGS) entry which is preliminary data.</text>
</comment>
<organism evidence="10 11">
    <name type="scientific">Candidatus Defluviibacterium haderslevense</name>
    <dbReference type="NCBI Taxonomy" id="2981993"/>
    <lineage>
        <taxon>Bacteria</taxon>
        <taxon>Pseudomonadati</taxon>
        <taxon>Bacteroidota</taxon>
        <taxon>Saprospiria</taxon>
        <taxon>Saprospirales</taxon>
        <taxon>Saprospiraceae</taxon>
        <taxon>Candidatus Defluviibacterium</taxon>
    </lineage>
</organism>
<evidence type="ECO:0000313" key="10">
    <source>
        <dbReference type="EMBL" id="MBK9718100.1"/>
    </source>
</evidence>
<protein>
    <submittedName>
        <fullName evidence="10">T9SS type A sorting domain-containing protein</fullName>
    </submittedName>
</protein>
<dbReference type="EMBL" id="JADKFW010000007">
    <property type="protein sequence ID" value="MBK9718100.1"/>
    <property type="molecule type" value="Genomic_DNA"/>
</dbReference>
<evidence type="ECO:0000256" key="1">
    <source>
        <dbReference type="ARBA" id="ARBA00008721"/>
    </source>
</evidence>
<evidence type="ECO:0000256" key="4">
    <source>
        <dbReference type="ARBA" id="ARBA00022729"/>
    </source>
</evidence>
<name>A0A9D7SAG6_9BACT</name>
<dbReference type="SUPFAM" id="SSF55486">
    <property type="entry name" value="Metalloproteases ('zincins'), catalytic domain"/>
    <property type="match status" value="1"/>
</dbReference>
<reference evidence="10 11" key="1">
    <citation type="submission" date="2020-10" db="EMBL/GenBank/DDBJ databases">
        <title>Connecting structure to function with the recovery of over 1000 high-quality activated sludge metagenome-assembled genomes encoding full-length rRNA genes using long-read sequencing.</title>
        <authorList>
            <person name="Singleton C.M."/>
            <person name="Petriglieri F."/>
            <person name="Kristensen J.M."/>
            <person name="Kirkegaard R.H."/>
            <person name="Michaelsen T.Y."/>
            <person name="Andersen M.H."/>
            <person name="Karst S.M."/>
            <person name="Dueholm M.S."/>
            <person name="Nielsen P.H."/>
            <person name="Albertsen M."/>
        </authorList>
    </citation>
    <scope>NUCLEOTIDE SEQUENCE [LARGE SCALE GENOMIC DNA]</scope>
    <source>
        <strain evidence="10">Ribe_18-Q3-R11-54_BAT3C.373</strain>
    </source>
</reference>
<keyword evidence="8" id="KW-1015">Disulfide bond</keyword>
<evidence type="ECO:0000259" key="9">
    <source>
        <dbReference type="Pfam" id="PF05572"/>
    </source>
</evidence>
<sequence length="390" mass="44429">MKKIIILMILFWIQNKTIILSQRCESYPPSKNTTKSLHQLLSRNGTIEIPIVFHIVYQTGQDTISNAKIYSQLEILNNIYGYYDPKNNSSIPEEFRTKGAIPGIHFCLAKTDPFGNITTGINRLKTEVDDIGCRGYDIMKKQTGGIDIWDTKKYLNIFIGSRKQCPFAMSSFPWDNDSLVDGIIIDPKYIGSAPKSFPFHLGYTLVHEIGHYFGLNHLSISKKKDDCTTDDGVTDTPTQSFNYYNCPEYPQYSCDQSSMFMNFMSLVDDGCMQLFTKGQVDRLNAMMVQYRSELISNSCNEVLANDIVVYPLANQSGQWYIHSQNFGEWTGTVQLYDISGKQITSISVIQSVGILFPKYITPMPTGIYFINIRGGQFNVTKKIYHLQYEN</sequence>
<gene>
    <name evidence="10" type="ORF">IPO85_11425</name>
</gene>
<evidence type="ECO:0000256" key="3">
    <source>
        <dbReference type="ARBA" id="ARBA00022723"/>
    </source>
</evidence>
<dbReference type="InterPro" id="IPR008754">
    <property type="entry name" value="Peptidase_M43"/>
</dbReference>
<keyword evidence="3" id="KW-0479">Metal-binding</keyword>
<proteinExistence type="inferred from homology"/>
<dbReference type="Pfam" id="PF05572">
    <property type="entry name" value="Peptidase_M43"/>
    <property type="match status" value="1"/>
</dbReference>
<evidence type="ECO:0000256" key="5">
    <source>
        <dbReference type="ARBA" id="ARBA00022801"/>
    </source>
</evidence>
<keyword evidence="4" id="KW-0732">Signal</keyword>
<evidence type="ECO:0000313" key="11">
    <source>
        <dbReference type="Proteomes" id="UP000808349"/>
    </source>
</evidence>
<dbReference type="NCBIfam" id="TIGR04183">
    <property type="entry name" value="Por_Secre_tail"/>
    <property type="match status" value="1"/>
</dbReference>
<evidence type="ECO:0000256" key="2">
    <source>
        <dbReference type="ARBA" id="ARBA00022670"/>
    </source>
</evidence>
<dbReference type="PANTHER" id="PTHR47466">
    <property type="match status" value="1"/>
</dbReference>
<dbReference type="GO" id="GO:0008237">
    <property type="term" value="F:metallopeptidase activity"/>
    <property type="evidence" value="ECO:0007669"/>
    <property type="project" value="UniProtKB-KW"/>
</dbReference>
<feature type="domain" description="Peptidase M43 pregnancy-associated plasma-A" evidence="9">
    <location>
        <begin position="147"/>
        <end position="286"/>
    </location>
</feature>
<dbReference type="Proteomes" id="UP000808349">
    <property type="component" value="Unassembled WGS sequence"/>
</dbReference>
<keyword evidence="5" id="KW-0378">Hydrolase</keyword>
<dbReference type="InterPro" id="IPR024079">
    <property type="entry name" value="MetalloPept_cat_dom_sf"/>
</dbReference>
<keyword evidence="6" id="KW-0862">Zinc</keyword>